<protein>
    <recommendedName>
        <fullName evidence="3">2'-phosphotransferase</fullName>
        <ecNumber evidence="3">2.7.1.160</ecNumber>
    </recommendedName>
</protein>
<evidence type="ECO:0000256" key="3">
    <source>
        <dbReference type="ARBA" id="ARBA00012007"/>
    </source>
</evidence>
<dbReference type="SUPFAM" id="SSF56399">
    <property type="entry name" value="ADP-ribosylation"/>
    <property type="match status" value="1"/>
</dbReference>
<comment type="similarity">
    <text evidence="2">Belongs to the KptA/TPT1 family.</text>
</comment>
<evidence type="ECO:0000256" key="7">
    <source>
        <dbReference type="SAM" id="MobiDB-lite"/>
    </source>
</evidence>
<dbReference type="Proteomes" id="UP001205105">
    <property type="component" value="Unassembled WGS sequence"/>
</dbReference>
<feature type="compositionally biased region" description="Gly residues" evidence="7">
    <location>
        <begin position="1"/>
        <end position="11"/>
    </location>
</feature>
<proteinExistence type="inferred from homology"/>
<dbReference type="AlphaFoldDB" id="A0AAD5DUI5"/>
<comment type="caution">
    <text evidence="8">The sequence shown here is derived from an EMBL/GenBank/DDBJ whole genome shotgun (WGS) entry which is preliminary data.</text>
</comment>
<gene>
    <name evidence="8" type="ORF">COHA_003667</name>
</gene>
<evidence type="ECO:0000256" key="6">
    <source>
        <dbReference type="ARBA" id="ARBA00047949"/>
    </source>
</evidence>
<organism evidence="8 9">
    <name type="scientific">Chlorella ohadii</name>
    <dbReference type="NCBI Taxonomy" id="2649997"/>
    <lineage>
        <taxon>Eukaryota</taxon>
        <taxon>Viridiplantae</taxon>
        <taxon>Chlorophyta</taxon>
        <taxon>core chlorophytes</taxon>
        <taxon>Trebouxiophyceae</taxon>
        <taxon>Chlorellales</taxon>
        <taxon>Chlorellaceae</taxon>
        <taxon>Chlorella clade</taxon>
        <taxon>Chlorella</taxon>
    </lineage>
</organism>
<evidence type="ECO:0000256" key="2">
    <source>
        <dbReference type="ARBA" id="ARBA00009836"/>
    </source>
</evidence>
<dbReference type="InterPro" id="IPR002745">
    <property type="entry name" value="Ptrans_KptA/Tpt1"/>
</dbReference>
<sequence>MAGDGSGGAGGAALAAAPVQERPQQERQEEKQQDEHLVERSKEMAQHLRHDPPKGMDGCGFVPVNALVEKMEQPTTPEEVVEIVESDDKGRYQLLEENGDLRVRAVQGHSVPLKNPLHDPIKAPEQAPVAVHATSLENWQKIQESGELLRMNRQHIHFASEPKHLRANEWACILLKVDLKGAIEAGIPFCKAANGVVLSEGPIPTRFVHRVKASTLLNPGA</sequence>
<evidence type="ECO:0000256" key="1">
    <source>
        <dbReference type="ARBA" id="ARBA00003343"/>
    </source>
</evidence>
<feature type="compositionally biased region" description="Basic and acidic residues" evidence="7">
    <location>
        <begin position="23"/>
        <end position="54"/>
    </location>
</feature>
<dbReference type="Pfam" id="PF01885">
    <property type="entry name" value="PTS_2-RNA"/>
    <property type="match status" value="1"/>
</dbReference>
<dbReference type="Gene3D" id="3.20.170.30">
    <property type="match status" value="1"/>
</dbReference>
<evidence type="ECO:0000256" key="5">
    <source>
        <dbReference type="ARBA" id="ARBA00023027"/>
    </source>
</evidence>
<dbReference type="InterPro" id="IPR042080">
    <property type="entry name" value="RNA_2'-PTrans_N"/>
</dbReference>
<dbReference type="PANTHER" id="PTHR12684">
    <property type="entry name" value="PUTATIVE PHOSPHOTRANSFERASE"/>
    <property type="match status" value="1"/>
</dbReference>
<feature type="region of interest" description="Disordered" evidence="7">
    <location>
        <begin position="1"/>
        <end position="58"/>
    </location>
</feature>
<reference evidence="8" key="1">
    <citation type="submission" date="2020-11" db="EMBL/GenBank/DDBJ databases">
        <title>Chlorella ohadii genome sequencing and assembly.</title>
        <authorList>
            <person name="Murik O."/>
            <person name="Treves H."/>
            <person name="Kedem I."/>
            <person name="Shotland Y."/>
            <person name="Kaplan A."/>
        </authorList>
    </citation>
    <scope>NUCLEOTIDE SEQUENCE</scope>
    <source>
        <strain evidence="8">1</strain>
    </source>
</reference>
<comment type="catalytic activity">
    <reaction evidence="6">
        <text>2'-phospho-[ligated tRNA] + NAD(+) = mature tRNA + ADP-alpha-D-ribose 1'',2''-cyclic phosphate + nicotinamide</text>
        <dbReference type="Rhea" id="RHEA:23324"/>
        <dbReference type="Rhea" id="RHEA-COMP:11106"/>
        <dbReference type="Rhea" id="RHEA-COMP:11107"/>
        <dbReference type="ChEBI" id="CHEBI:17154"/>
        <dbReference type="ChEBI" id="CHEBI:57540"/>
        <dbReference type="ChEBI" id="CHEBI:76596"/>
        <dbReference type="ChEBI" id="CHEBI:82883"/>
        <dbReference type="ChEBI" id="CHEBI:85027"/>
        <dbReference type="EC" id="2.7.1.160"/>
    </reaction>
</comment>
<name>A0AAD5DUI5_9CHLO</name>
<dbReference type="EMBL" id="JADXDR010000049">
    <property type="protein sequence ID" value="KAI7842738.1"/>
    <property type="molecule type" value="Genomic_DNA"/>
</dbReference>
<comment type="function">
    <text evidence="1">Catalyzes the last step of tRNA splicing, the transfer of the splice junction 2'-phosphate from ligated tRNA to NAD to produce ADP-ribose 1''-2'' cyclic phosphate.</text>
</comment>
<keyword evidence="5" id="KW-0520">NAD</keyword>
<evidence type="ECO:0000313" key="8">
    <source>
        <dbReference type="EMBL" id="KAI7842738.1"/>
    </source>
</evidence>
<dbReference type="GO" id="GO:0006388">
    <property type="term" value="P:tRNA splicing, via endonucleolytic cleavage and ligation"/>
    <property type="evidence" value="ECO:0007669"/>
    <property type="project" value="TreeGrafter"/>
</dbReference>
<feature type="compositionally biased region" description="Low complexity" evidence="7">
    <location>
        <begin position="12"/>
        <end position="22"/>
    </location>
</feature>
<dbReference type="GO" id="GO:0000215">
    <property type="term" value="F:tRNA 2'-phosphotransferase activity"/>
    <property type="evidence" value="ECO:0007669"/>
    <property type="project" value="UniProtKB-EC"/>
</dbReference>
<keyword evidence="9" id="KW-1185">Reference proteome</keyword>
<dbReference type="PANTHER" id="PTHR12684:SF2">
    <property type="entry name" value="TRNA 2'-PHOSPHOTRANSFERASE 1"/>
    <property type="match status" value="1"/>
</dbReference>
<dbReference type="Gene3D" id="1.10.10.970">
    <property type="entry name" value="RNA 2'-phosphotransferase, Tpt1/KptA family, N-terminal domain"/>
    <property type="match status" value="1"/>
</dbReference>
<keyword evidence="4" id="KW-0808">Transferase</keyword>
<evidence type="ECO:0000313" key="9">
    <source>
        <dbReference type="Proteomes" id="UP001205105"/>
    </source>
</evidence>
<dbReference type="EC" id="2.7.1.160" evidence="3"/>
<dbReference type="InterPro" id="IPR042081">
    <property type="entry name" value="RNA_2'-PTrans_C"/>
</dbReference>
<evidence type="ECO:0000256" key="4">
    <source>
        <dbReference type="ARBA" id="ARBA00022679"/>
    </source>
</evidence>
<accession>A0AAD5DUI5</accession>